<dbReference type="RefSeq" id="XP_015879246.2">
    <property type="nucleotide sequence ID" value="XM_016023760.4"/>
</dbReference>
<evidence type="ECO:0000259" key="4">
    <source>
        <dbReference type="PROSITE" id="PS50054"/>
    </source>
</evidence>
<dbReference type="PANTHER" id="PTHR47661:SF2">
    <property type="entry name" value="PHOSPHOGLUCAN PHOSPHATASE LSF1, CHLOROPLASTIC"/>
    <property type="match status" value="1"/>
</dbReference>
<dbReference type="PROSITE" id="PS50054">
    <property type="entry name" value="TYR_PHOSPHATASE_DUAL"/>
    <property type="match status" value="1"/>
</dbReference>
<protein>
    <submittedName>
        <fullName evidence="6">Phosphoglucan phosphatase LSF1, chloroplastic isoform X1</fullName>
    </submittedName>
</protein>
<dbReference type="InterPro" id="IPR000340">
    <property type="entry name" value="Dual-sp_phosphatase_cat-dom"/>
</dbReference>
<proteinExistence type="predicted"/>
<dbReference type="Pfam" id="PF00782">
    <property type="entry name" value="DSPc"/>
    <property type="match status" value="1"/>
</dbReference>
<dbReference type="SMART" id="SM00195">
    <property type="entry name" value="DSPc"/>
    <property type="match status" value="1"/>
</dbReference>
<evidence type="ECO:0000256" key="1">
    <source>
        <dbReference type="ARBA" id="ARBA00022801"/>
    </source>
</evidence>
<dbReference type="FunCoup" id="A0A6P3ZHT8">
    <property type="interactions" value="1137"/>
</dbReference>
<dbReference type="Gene3D" id="3.90.190.10">
    <property type="entry name" value="Protein tyrosine phosphatase superfamily"/>
    <property type="match status" value="1"/>
</dbReference>
<dbReference type="GO" id="GO:0005983">
    <property type="term" value="P:starch catabolic process"/>
    <property type="evidence" value="ECO:0007669"/>
    <property type="project" value="TreeGrafter"/>
</dbReference>
<dbReference type="InterPro" id="IPR014756">
    <property type="entry name" value="Ig_E-set"/>
</dbReference>
<dbReference type="GeneID" id="107415437"/>
<accession>A0A6P3ZHT8</accession>
<dbReference type="GO" id="GO:0043036">
    <property type="term" value="C:starch grain"/>
    <property type="evidence" value="ECO:0007669"/>
    <property type="project" value="TreeGrafter"/>
</dbReference>
<dbReference type="SUPFAM" id="SSF52799">
    <property type="entry name" value="(Phosphotyrosine protein) phosphatases II"/>
    <property type="match status" value="1"/>
</dbReference>
<evidence type="ECO:0000313" key="6">
    <source>
        <dbReference type="RefSeq" id="XP_015879246.2"/>
    </source>
</evidence>
<dbReference type="GO" id="GO:0004721">
    <property type="term" value="F:phosphoprotein phosphatase activity"/>
    <property type="evidence" value="ECO:0007669"/>
    <property type="project" value="UniProtKB-KW"/>
</dbReference>
<gene>
    <name evidence="6" type="primary">LOC107415437</name>
</gene>
<dbReference type="CDD" id="cd14526">
    <property type="entry name" value="DSP_laforin-like"/>
    <property type="match status" value="1"/>
</dbReference>
<dbReference type="Proteomes" id="UP001652623">
    <property type="component" value="Chromosome 4"/>
</dbReference>
<evidence type="ECO:0000313" key="5">
    <source>
        <dbReference type="Proteomes" id="UP001652623"/>
    </source>
</evidence>
<keyword evidence="3" id="KW-0119">Carbohydrate metabolism</keyword>
<dbReference type="InterPro" id="IPR020422">
    <property type="entry name" value="TYR_PHOSPHATASE_DUAL_dom"/>
</dbReference>
<evidence type="ECO:0000256" key="3">
    <source>
        <dbReference type="ARBA" id="ARBA00023277"/>
    </source>
</evidence>
<dbReference type="InterPro" id="IPR032640">
    <property type="entry name" value="AMPK1_CBM"/>
</dbReference>
<dbReference type="InParanoid" id="A0A6P3ZHT8"/>
<keyword evidence="5" id="KW-1185">Reference proteome</keyword>
<dbReference type="InterPro" id="IPR029021">
    <property type="entry name" value="Prot-tyrosine_phosphatase-like"/>
</dbReference>
<dbReference type="Gene3D" id="2.60.40.10">
    <property type="entry name" value="Immunoglobulins"/>
    <property type="match status" value="1"/>
</dbReference>
<dbReference type="KEGG" id="zju:107415437"/>
<organism evidence="5 6">
    <name type="scientific">Ziziphus jujuba</name>
    <name type="common">Chinese jujube</name>
    <name type="synonym">Ziziphus sativa</name>
    <dbReference type="NCBI Taxonomy" id="326968"/>
    <lineage>
        <taxon>Eukaryota</taxon>
        <taxon>Viridiplantae</taxon>
        <taxon>Streptophyta</taxon>
        <taxon>Embryophyta</taxon>
        <taxon>Tracheophyta</taxon>
        <taxon>Spermatophyta</taxon>
        <taxon>Magnoliopsida</taxon>
        <taxon>eudicotyledons</taxon>
        <taxon>Gunneridae</taxon>
        <taxon>Pentapetalae</taxon>
        <taxon>rosids</taxon>
        <taxon>fabids</taxon>
        <taxon>Rosales</taxon>
        <taxon>Rhamnaceae</taxon>
        <taxon>Paliureae</taxon>
        <taxon>Ziziphus</taxon>
    </lineage>
</organism>
<dbReference type="CDD" id="cd02859">
    <property type="entry name" value="E_set_AMPKbeta_like_N"/>
    <property type="match status" value="1"/>
</dbReference>
<dbReference type="AlphaFoldDB" id="A0A6P3ZHT8"/>
<dbReference type="InterPro" id="IPR013783">
    <property type="entry name" value="Ig-like_fold"/>
</dbReference>
<dbReference type="GO" id="GO:0009507">
    <property type="term" value="C:chloroplast"/>
    <property type="evidence" value="ECO:0007669"/>
    <property type="project" value="TreeGrafter"/>
</dbReference>
<reference evidence="6" key="1">
    <citation type="submission" date="2025-08" db="UniProtKB">
        <authorList>
            <consortium name="RefSeq"/>
        </authorList>
    </citation>
    <scope>IDENTIFICATION</scope>
    <source>
        <tissue evidence="6">Seedling</tissue>
    </source>
</reference>
<dbReference type="GO" id="GO:0019203">
    <property type="term" value="F:carbohydrate phosphatase activity"/>
    <property type="evidence" value="ECO:0007669"/>
    <property type="project" value="InterPro"/>
</dbReference>
<dbReference type="SUPFAM" id="SSF81296">
    <property type="entry name" value="E set domains"/>
    <property type="match status" value="1"/>
</dbReference>
<dbReference type="Pfam" id="PF16561">
    <property type="entry name" value="AMPK1_CBM"/>
    <property type="match status" value="1"/>
</dbReference>
<keyword evidence="2" id="KW-0904">Protein phosphatase</keyword>
<keyword evidence="1" id="KW-0378">Hydrolase</keyword>
<dbReference type="InterPro" id="IPR045204">
    <property type="entry name" value="DSP_laforin-like"/>
</dbReference>
<sequence>MWTLQLPSGRALVLDRSSAPLLDRFSSSFWSGNLCFDNGSSAAIGREKQRLRIGGGGAVRIIAMASDSLSSPLKMNLNEYMVTLQKPLGIRFALSVDGKIFVHALKRGVLSLGNAEKSRIVMVGDTLKKANESPDGRLIEVKDFGDMQKMLKEKTGSFSLILERPFSPFPIQQLLNLNELDISFNKGRVPIATWNKTISALNLQTSSESSGNSGFVTFSSKFLNSQGWKFLNDQNGYVHSQMQKSTPTQLSQVVSIFTEDESGEGEWAHGNFPLEEYIKALERSKDELYYDHSLGMRYSKITEQIYVGSCIQTEDDVKTLSNVAGVTAVLNFQSVTEAENWGIKSNSIKEICQKFSILMINYPIREGDSFDMRKKLPFCVGLLLRLLKKNHRVFVTCTTGFDRSPACVTAYLHWMTDTSLNAAYNFVTSLHSSKPDRPAIAWATWDLIAMVENGRHDGPPTHAVTFVWTGQEGEDVNLVGDFTGNWKEPIRANHISGPRYEVEVRLPHGKFYYKFIVNGQWRHSSASPAERDERGNVNNVIVIGDTASVKPSVQQQKKDANIVKVIERPLTENERFMLAKAARCVAFSVCPIRLAPK</sequence>
<name>A0A6P3ZHT8_ZIZJJ</name>
<dbReference type="PANTHER" id="PTHR47661">
    <property type="entry name" value="PHOSPHOGLUCAN PHOSPHATASE LSF1, CHLOROPLASTIC"/>
    <property type="match status" value="1"/>
</dbReference>
<feature type="domain" description="Tyrosine-protein phosphatase" evidence="4">
    <location>
        <begin position="297"/>
        <end position="456"/>
    </location>
</feature>
<evidence type="ECO:0000256" key="2">
    <source>
        <dbReference type="ARBA" id="ARBA00022912"/>
    </source>
</evidence>